<dbReference type="PANTHER" id="PTHR34835">
    <property type="entry name" value="OS07G0283600 PROTEIN-RELATED"/>
    <property type="match status" value="1"/>
</dbReference>
<dbReference type="AlphaFoldDB" id="A0A438HWM1"/>
<comment type="caution">
    <text evidence="7">The sequence shown here is derived from an EMBL/GenBank/DDBJ whole genome shotgun (WGS) entry which is preliminary data.</text>
</comment>
<organism evidence="7 8">
    <name type="scientific">Vitis vinifera</name>
    <name type="common">Grape</name>
    <dbReference type="NCBI Taxonomy" id="29760"/>
    <lineage>
        <taxon>Eukaryota</taxon>
        <taxon>Viridiplantae</taxon>
        <taxon>Streptophyta</taxon>
        <taxon>Embryophyta</taxon>
        <taxon>Tracheophyta</taxon>
        <taxon>Spermatophyta</taxon>
        <taxon>Magnoliopsida</taxon>
        <taxon>eudicotyledons</taxon>
        <taxon>Gunneridae</taxon>
        <taxon>Pentapetalae</taxon>
        <taxon>rosids</taxon>
        <taxon>Vitales</taxon>
        <taxon>Vitaceae</taxon>
        <taxon>Viteae</taxon>
        <taxon>Vitis</taxon>
    </lineage>
</organism>
<evidence type="ECO:0000256" key="5">
    <source>
        <dbReference type="SAM" id="Phobius"/>
    </source>
</evidence>
<accession>A0A438HWM1</accession>
<keyword evidence="3" id="KW-0378">Hydrolase</keyword>
<dbReference type="PANTHER" id="PTHR34835:SF34">
    <property type="entry name" value="OS08G0555500 PROTEIN"/>
    <property type="match status" value="1"/>
</dbReference>
<keyword evidence="2" id="KW-0645">Protease</keyword>
<dbReference type="InterPro" id="IPR038765">
    <property type="entry name" value="Papain-like_cys_pep_sf"/>
</dbReference>
<dbReference type="Proteomes" id="UP000288805">
    <property type="component" value="Unassembled WGS sequence"/>
</dbReference>
<gene>
    <name evidence="7" type="ORF">CK203_034717</name>
</gene>
<dbReference type="GO" id="GO:0006508">
    <property type="term" value="P:proteolysis"/>
    <property type="evidence" value="ECO:0007669"/>
    <property type="project" value="UniProtKB-KW"/>
</dbReference>
<proteinExistence type="inferred from homology"/>
<name>A0A438HWM1_VITVI</name>
<protein>
    <recommendedName>
        <fullName evidence="6">Ubiquitin-like protease family profile domain-containing protein</fullName>
    </recommendedName>
</protein>
<evidence type="ECO:0000313" key="7">
    <source>
        <dbReference type="EMBL" id="RVW88846.1"/>
    </source>
</evidence>
<feature type="region of interest" description="Disordered" evidence="4">
    <location>
        <begin position="216"/>
        <end position="240"/>
    </location>
</feature>
<keyword evidence="5" id="KW-1133">Transmembrane helix</keyword>
<dbReference type="InterPro" id="IPR003653">
    <property type="entry name" value="Peptidase_C48_C"/>
</dbReference>
<dbReference type="EMBL" id="QGNW01000170">
    <property type="protein sequence ID" value="RVW88846.1"/>
    <property type="molecule type" value="Genomic_DNA"/>
</dbReference>
<evidence type="ECO:0000256" key="2">
    <source>
        <dbReference type="ARBA" id="ARBA00022670"/>
    </source>
</evidence>
<dbReference type="SUPFAM" id="SSF54001">
    <property type="entry name" value="Cysteine proteinases"/>
    <property type="match status" value="1"/>
</dbReference>
<feature type="domain" description="Ubiquitin-like protease family profile" evidence="6">
    <location>
        <begin position="242"/>
        <end position="419"/>
    </location>
</feature>
<comment type="similarity">
    <text evidence="1">Belongs to the peptidase C48 family.</text>
</comment>
<evidence type="ECO:0000313" key="8">
    <source>
        <dbReference type="Proteomes" id="UP000288805"/>
    </source>
</evidence>
<keyword evidence="5" id="KW-0472">Membrane</keyword>
<evidence type="ECO:0000256" key="4">
    <source>
        <dbReference type="SAM" id="MobiDB-lite"/>
    </source>
</evidence>
<reference evidence="7 8" key="1">
    <citation type="journal article" date="2018" name="PLoS Genet.">
        <title>Population sequencing reveals clonal diversity and ancestral inbreeding in the grapevine cultivar Chardonnay.</title>
        <authorList>
            <person name="Roach M.J."/>
            <person name="Johnson D.L."/>
            <person name="Bohlmann J."/>
            <person name="van Vuuren H.J."/>
            <person name="Jones S.J."/>
            <person name="Pretorius I.S."/>
            <person name="Schmidt S.A."/>
            <person name="Borneman A.R."/>
        </authorList>
    </citation>
    <scope>NUCLEOTIDE SEQUENCE [LARGE SCALE GENOMIC DNA]</scope>
    <source>
        <strain evidence="8">cv. Chardonnay</strain>
        <tissue evidence="7">Leaf</tissue>
    </source>
</reference>
<evidence type="ECO:0000256" key="1">
    <source>
        <dbReference type="ARBA" id="ARBA00005234"/>
    </source>
</evidence>
<feature type="transmembrane region" description="Helical" evidence="5">
    <location>
        <begin position="150"/>
        <end position="168"/>
    </location>
</feature>
<dbReference type="Pfam" id="PF02902">
    <property type="entry name" value="Peptidase_C48"/>
    <property type="match status" value="1"/>
</dbReference>
<dbReference type="Gene3D" id="3.40.395.10">
    <property type="entry name" value="Adenoviral Proteinase, Chain A"/>
    <property type="match status" value="1"/>
</dbReference>
<evidence type="ECO:0000259" key="6">
    <source>
        <dbReference type="PROSITE" id="PS50600"/>
    </source>
</evidence>
<keyword evidence="5" id="KW-0812">Transmembrane</keyword>
<feature type="compositionally biased region" description="Polar residues" evidence="4">
    <location>
        <begin position="224"/>
        <end position="233"/>
    </location>
</feature>
<evidence type="ECO:0000256" key="3">
    <source>
        <dbReference type="ARBA" id="ARBA00022801"/>
    </source>
</evidence>
<dbReference type="PROSITE" id="PS50600">
    <property type="entry name" value="ULP_PROTEASE"/>
    <property type="match status" value="1"/>
</dbReference>
<sequence length="462" mass="52384">MATECRKRKEHVPATCTQEKLPKSHCSGKKFISAIAHLAPEKQQAIKKMGFGGLLTFACCELRYELCRWLISQYDFTYHRLNMATGNAVSVNEEHVNRVMGIPSTRLEGIHDLWDTIWDGDIGVQRNWAKFVLQYLEDGIKDYRLNQLTYIRGCLMFLQLFYMAYFYMPSVKVEVTSPLVAAWSDDVIKCRLATETSTFGVDEMEPQDSLAPIPHSPIGMEASPSATHSQPLAPQSHVEASLPSEVKDSSGLRFGRNVGRWVDSVIMVIMSHMLNGKQAPPARAHYFDHSFSVVLSNLKANATSQVIMDKCRMYLDVDILGRDLRTYVHPVCENNHWHIHIVNFPAGRVEILSSLPLRRGNNISASTRQLSVAIHKALHAYRIHMDLDVSTFVHVQPHLVQQLNGYDCGIIALKFMEFWNGATISTSLVEDKLHMYRLQLVVQLLLNEQNSVRDKIMASCQL</sequence>
<dbReference type="GO" id="GO:0008234">
    <property type="term" value="F:cysteine-type peptidase activity"/>
    <property type="evidence" value="ECO:0007669"/>
    <property type="project" value="InterPro"/>
</dbReference>